<proteinExistence type="predicted"/>
<evidence type="ECO:0000313" key="2">
    <source>
        <dbReference type="Proteomes" id="UP000663846"/>
    </source>
</evidence>
<accession>A0A8H3GNF7</accession>
<dbReference type="AlphaFoldDB" id="A0A8H3GNF7"/>
<dbReference type="Gene3D" id="3.40.50.300">
    <property type="entry name" value="P-loop containing nucleotide triphosphate hydrolases"/>
    <property type="match status" value="1"/>
</dbReference>
<reference evidence="1" key="1">
    <citation type="submission" date="2021-01" db="EMBL/GenBank/DDBJ databases">
        <authorList>
            <person name="Kaushik A."/>
        </authorList>
    </citation>
    <scope>NUCLEOTIDE SEQUENCE</scope>
    <source>
        <strain evidence="1">AG1-1C</strain>
    </source>
</reference>
<protein>
    <recommendedName>
        <fullName evidence="3">NB-ARC domain-containing protein</fullName>
    </recommendedName>
</protein>
<organism evidence="1 2">
    <name type="scientific">Rhizoctonia solani</name>
    <dbReference type="NCBI Taxonomy" id="456999"/>
    <lineage>
        <taxon>Eukaryota</taxon>
        <taxon>Fungi</taxon>
        <taxon>Dikarya</taxon>
        <taxon>Basidiomycota</taxon>
        <taxon>Agaricomycotina</taxon>
        <taxon>Agaricomycetes</taxon>
        <taxon>Cantharellales</taxon>
        <taxon>Ceratobasidiaceae</taxon>
        <taxon>Rhizoctonia</taxon>
    </lineage>
</organism>
<comment type="caution">
    <text evidence="1">The sequence shown here is derived from an EMBL/GenBank/DDBJ whole genome shotgun (WGS) entry which is preliminary data.</text>
</comment>
<name>A0A8H3GNF7_9AGAM</name>
<dbReference type="SUPFAM" id="SSF52540">
    <property type="entry name" value="P-loop containing nucleoside triphosphate hydrolases"/>
    <property type="match status" value="1"/>
</dbReference>
<dbReference type="EMBL" id="CAJMWS010000697">
    <property type="protein sequence ID" value="CAE6459332.1"/>
    <property type="molecule type" value="Genomic_DNA"/>
</dbReference>
<gene>
    <name evidence="1" type="ORF">RDB_LOCUS157277</name>
</gene>
<evidence type="ECO:0008006" key="3">
    <source>
        <dbReference type="Google" id="ProtNLM"/>
    </source>
</evidence>
<dbReference type="Proteomes" id="UP000663846">
    <property type="component" value="Unassembled WGS sequence"/>
</dbReference>
<dbReference type="InterPro" id="IPR027417">
    <property type="entry name" value="P-loop_NTPase"/>
</dbReference>
<sequence length="91" mass="9786">MEPWLLILDNADDPSLAIRDYMPGGNHSSVIITTRLSGMISLARGTYSDCVVSGMDPDDALALLLRCARRQELQLPAEESGAAKALVEELG</sequence>
<evidence type="ECO:0000313" key="1">
    <source>
        <dbReference type="EMBL" id="CAE6459332.1"/>
    </source>
</evidence>